<sequence>MTPNLRSLVAKAYRVRQGRTFSSSSSSAPNPIGDKGKGLDFMPLLDLASTISVWSLAGYVVQFGWEMSRMLKIKRRSDMDTERYEIELERFRERLAYRVCQGRAFCSSSSSAPNPIGDKGGNCIVRYLVSRGVIMMMGFGAGTYGSGDKVAKYEERMKAIDNDAWETLAMQQELLYLDMYES</sequence>
<dbReference type="HOGENOM" id="CLU_1484030_0_0_1"/>
<dbReference type="EnsemblPlants" id="Bra016858.1">
    <property type="protein sequence ID" value="Bra016858.1-P"/>
    <property type="gene ID" value="Bra016858"/>
</dbReference>
<accession>M4DK30</accession>
<dbReference type="Proteomes" id="UP000011750">
    <property type="component" value="Chromosome A04"/>
</dbReference>
<proteinExistence type="predicted"/>
<dbReference type="AlphaFoldDB" id="M4DK30"/>
<protein>
    <submittedName>
        <fullName evidence="1">Uncharacterized protein</fullName>
    </submittedName>
</protein>
<organism evidence="1 2">
    <name type="scientific">Brassica campestris</name>
    <name type="common">Field mustard</name>
    <dbReference type="NCBI Taxonomy" id="3711"/>
    <lineage>
        <taxon>Eukaryota</taxon>
        <taxon>Viridiplantae</taxon>
        <taxon>Streptophyta</taxon>
        <taxon>Embryophyta</taxon>
        <taxon>Tracheophyta</taxon>
        <taxon>Spermatophyta</taxon>
        <taxon>Magnoliopsida</taxon>
        <taxon>eudicotyledons</taxon>
        <taxon>Gunneridae</taxon>
        <taxon>Pentapetalae</taxon>
        <taxon>rosids</taxon>
        <taxon>malvids</taxon>
        <taxon>Brassicales</taxon>
        <taxon>Brassicaceae</taxon>
        <taxon>Brassiceae</taxon>
        <taxon>Brassica</taxon>
    </lineage>
</organism>
<reference evidence="1" key="3">
    <citation type="submission" date="2023-03" db="UniProtKB">
        <authorList>
            <consortium name="EnsemblPlants"/>
        </authorList>
    </citation>
    <scope>IDENTIFICATION</scope>
    <source>
        <strain evidence="1">cv. Chiifu-401-42</strain>
    </source>
</reference>
<name>M4DK30_BRACM</name>
<evidence type="ECO:0000313" key="1">
    <source>
        <dbReference type="EnsemblPlants" id="Bra016858.1-P"/>
    </source>
</evidence>
<dbReference type="Gramene" id="Bra016858.1">
    <property type="protein sequence ID" value="Bra016858.1-P"/>
    <property type="gene ID" value="Bra016858"/>
</dbReference>
<dbReference type="InParanoid" id="M4DK30"/>
<keyword evidence="2" id="KW-1185">Reference proteome</keyword>
<reference evidence="1 2" key="1">
    <citation type="journal article" date="2011" name="Nat. Genet.">
        <title>The genome of the mesopolyploid crop species Brassica rapa.</title>
        <authorList>
            <consortium name="Brassica rapa Genome Sequencing Project Consortium"/>
            <person name="Wang X."/>
            <person name="Wang H."/>
            <person name="Wang J."/>
            <person name="Sun R."/>
            <person name="Wu J."/>
            <person name="Liu S."/>
            <person name="Bai Y."/>
            <person name="Mun J.H."/>
            <person name="Bancroft I."/>
            <person name="Cheng F."/>
            <person name="Huang S."/>
            <person name="Li X."/>
            <person name="Hua W."/>
            <person name="Wang J."/>
            <person name="Wang X."/>
            <person name="Freeling M."/>
            <person name="Pires J.C."/>
            <person name="Paterson A.H."/>
            <person name="Chalhoub B."/>
            <person name="Wang B."/>
            <person name="Hayward A."/>
            <person name="Sharpe A.G."/>
            <person name="Park B.S."/>
            <person name="Weisshaar B."/>
            <person name="Liu B."/>
            <person name="Li B."/>
            <person name="Liu B."/>
            <person name="Tong C."/>
            <person name="Song C."/>
            <person name="Duran C."/>
            <person name="Peng C."/>
            <person name="Geng C."/>
            <person name="Koh C."/>
            <person name="Lin C."/>
            <person name="Edwards D."/>
            <person name="Mu D."/>
            <person name="Shen D."/>
            <person name="Soumpourou E."/>
            <person name="Li F."/>
            <person name="Fraser F."/>
            <person name="Conant G."/>
            <person name="Lassalle G."/>
            <person name="King G.J."/>
            <person name="Bonnema G."/>
            <person name="Tang H."/>
            <person name="Wang H."/>
            <person name="Belcram H."/>
            <person name="Zhou H."/>
            <person name="Hirakawa H."/>
            <person name="Abe H."/>
            <person name="Guo H."/>
            <person name="Wang H."/>
            <person name="Jin H."/>
            <person name="Parkin I.A."/>
            <person name="Batley J."/>
            <person name="Kim J.S."/>
            <person name="Just J."/>
            <person name="Li J."/>
            <person name="Xu J."/>
            <person name="Deng J."/>
            <person name="Kim J.A."/>
            <person name="Li J."/>
            <person name="Yu J."/>
            <person name="Meng J."/>
            <person name="Wang J."/>
            <person name="Min J."/>
            <person name="Poulain J."/>
            <person name="Wang J."/>
            <person name="Hatakeyama K."/>
            <person name="Wu K."/>
            <person name="Wang L."/>
            <person name="Fang L."/>
            <person name="Trick M."/>
            <person name="Links M.G."/>
            <person name="Zhao M."/>
            <person name="Jin M."/>
            <person name="Ramchiary N."/>
            <person name="Drou N."/>
            <person name="Berkman P.J."/>
            <person name="Cai Q."/>
            <person name="Huang Q."/>
            <person name="Li R."/>
            <person name="Tabata S."/>
            <person name="Cheng S."/>
            <person name="Zhang S."/>
            <person name="Zhang S."/>
            <person name="Huang S."/>
            <person name="Sato S."/>
            <person name="Sun S."/>
            <person name="Kwon S.J."/>
            <person name="Choi S.R."/>
            <person name="Lee T.H."/>
            <person name="Fan W."/>
            <person name="Zhao X."/>
            <person name="Tan X."/>
            <person name="Xu X."/>
            <person name="Wang Y."/>
            <person name="Qiu Y."/>
            <person name="Yin Y."/>
            <person name="Li Y."/>
            <person name="Du Y."/>
            <person name="Liao Y."/>
            <person name="Lim Y."/>
            <person name="Narusaka Y."/>
            <person name="Wang Y."/>
            <person name="Wang Z."/>
            <person name="Li Z."/>
            <person name="Wang Z."/>
            <person name="Xiong Z."/>
            <person name="Zhang Z."/>
        </authorList>
    </citation>
    <scope>NUCLEOTIDE SEQUENCE [LARGE SCALE GENOMIC DNA]</scope>
    <source>
        <strain evidence="1 2">cv. Chiifu-401-42</strain>
    </source>
</reference>
<reference evidence="1 2" key="2">
    <citation type="journal article" date="2018" name="Hortic Res">
        <title>Improved Brassica rapa reference genome by single-molecule sequencing and chromosome conformation capture technologies.</title>
        <authorList>
            <person name="Zhang L."/>
            <person name="Cai X."/>
            <person name="Wu J."/>
            <person name="Liu M."/>
            <person name="Grob S."/>
            <person name="Cheng F."/>
            <person name="Liang J."/>
            <person name="Cai C."/>
            <person name="Liu Z."/>
            <person name="Liu B."/>
            <person name="Wang F."/>
            <person name="Li S."/>
            <person name="Liu F."/>
            <person name="Li X."/>
            <person name="Cheng L."/>
            <person name="Yang W."/>
            <person name="Li M.H."/>
            <person name="Grossniklaus U."/>
            <person name="Zheng H."/>
            <person name="Wang X."/>
        </authorList>
    </citation>
    <scope>NUCLEOTIDE SEQUENCE [LARGE SCALE GENOMIC DNA]</scope>
    <source>
        <strain evidence="1 2">cv. Chiifu-401-42</strain>
    </source>
</reference>
<evidence type="ECO:0000313" key="2">
    <source>
        <dbReference type="Proteomes" id="UP000011750"/>
    </source>
</evidence>